<dbReference type="PRINTS" id="PR01001">
    <property type="entry name" value="FADG3PDH"/>
</dbReference>
<keyword evidence="4" id="KW-0274">FAD</keyword>
<comment type="cofactor">
    <cofactor evidence="1">
        <name>FAD</name>
        <dbReference type="ChEBI" id="CHEBI:57692"/>
    </cofactor>
</comment>
<dbReference type="SUPFAM" id="SSF51905">
    <property type="entry name" value="FAD/NAD(P)-binding domain"/>
    <property type="match status" value="1"/>
</dbReference>
<name>A0A7W4W4Z0_9GAMM</name>
<keyword evidence="5 7" id="KW-0560">Oxidoreductase</keyword>
<dbReference type="Gene3D" id="3.50.50.60">
    <property type="entry name" value="FAD/NAD(P)-binding domain"/>
    <property type="match status" value="1"/>
</dbReference>
<dbReference type="RefSeq" id="WP_183410344.1">
    <property type="nucleotide sequence ID" value="NZ_JACHWY010000002.1"/>
</dbReference>
<sequence length="407" mass="44910">MLTTEVAVIGGGIQGAGVAQAAAAAGYEVMLFEKSGWGAATSSSSSKLIHGGLRYLESGDIKLVYENLAERELLLRNAPELVKPTPFYIPVYKNSTRPAWQIQIGLLLYRLLARFTRTSEFHRLDPRAWRYLDSLQINDLRAVFQYWDAQTDDRLLTRAVVKSAMELGAKAFCPAELVKGEALEDGYKLLLKIKGKPVYCHAKTVVNAAGPWVNEVQERLDSTLPQADITLVRGSHIVIPGTLVKGIYYLQSPIDNRPLFAMPWRDNILVGTTEAEHTGSLDEISASPAEIDYLQRSFAHHFPGKNTEVLESFAGVRVLPTGDSTTNKRSRETIFVTDLERAVLENGSADHGDEQTAKEKTARTLAIYGGKLTGYRLTGEKALEKLRPTLGEREPVADTRSLTIKPA</sequence>
<dbReference type="InterPro" id="IPR000447">
    <property type="entry name" value="G3P_DH_FAD-dep"/>
</dbReference>
<protein>
    <submittedName>
        <fullName evidence="7">Glycerol-3-phosphate dehydrogenase</fullName>
        <ecNumber evidence="7">1.1.5.3</ecNumber>
    </submittedName>
</protein>
<keyword evidence="8" id="KW-1185">Reference proteome</keyword>
<accession>A0A7W4W4Z0</accession>
<evidence type="ECO:0000313" key="7">
    <source>
        <dbReference type="EMBL" id="MBB3047571.1"/>
    </source>
</evidence>
<comment type="caution">
    <text evidence="7">The sequence shown here is derived from an EMBL/GenBank/DDBJ whole genome shotgun (WGS) entry which is preliminary data.</text>
</comment>
<evidence type="ECO:0000259" key="6">
    <source>
        <dbReference type="Pfam" id="PF01266"/>
    </source>
</evidence>
<dbReference type="Pfam" id="PF01266">
    <property type="entry name" value="DAO"/>
    <property type="match status" value="1"/>
</dbReference>
<evidence type="ECO:0000313" key="8">
    <source>
        <dbReference type="Proteomes" id="UP000537130"/>
    </source>
</evidence>
<dbReference type="GO" id="GO:0046168">
    <property type="term" value="P:glycerol-3-phosphate catabolic process"/>
    <property type="evidence" value="ECO:0007669"/>
    <property type="project" value="TreeGrafter"/>
</dbReference>
<gene>
    <name evidence="7" type="ORF">FHR99_001837</name>
</gene>
<dbReference type="Proteomes" id="UP000537130">
    <property type="component" value="Unassembled WGS sequence"/>
</dbReference>
<dbReference type="Gene3D" id="3.30.9.10">
    <property type="entry name" value="D-Amino Acid Oxidase, subunit A, domain 2"/>
    <property type="match status" value="1"/>
</dbReference>
<dbReference type="InterPro" id="IPR006076">
    <property type="entry name" value="FAD-dep_OxRdtase"/>
</dbReference>
<dbReference type="AlphaFoldDB" id="A0A7W4W4Z0"/>
<evidence type="ECO:0000256" key="4">
    <source>
        <dbReference type="ARBA" id="ARBA00022827"/>
    </source>
</evidence>
<organism evidence="7 8">
    <name type="scientific">Litorivivens lipolytica</name>
    <dbReference type="NCBI Taxonomy" id="1524264"/>
    <lineage>
        <taxon>Bacteria</taxon>
        <taxon>Pseudomonadati</taxon>
        <taxon>Pseudomonadota</taxon>
        <taxon>Gammaproteobacteria</taxon>
        <taxon>Litorivivens</taxon>
    </lineage>
</organism>
<proteinExistence type="inferred from homology"/>
<evidence type="ECO:0000256" key="2">
    <source>
        <dbReference type="ARBA" id="ARBA00007330"/>
    </source>
</evidence>
<evidence type="ECO:0000256" key="3">
    <source>
        <dbReference type="ARBA" id="ARBA00022630"/>
    </source>
</evidence>
<dbReference type="PANTHER" id="PTHR11985">
    <property type="entry name" value="GLYCEROL-3-PHOSPHATE DEHYDROGENASE"/>
    <property type="match status" value="1"/>
</dbReference>
<dbReference type="EC" id="1.1.5.3" evidence="7"/>
<evidence type="ECO:0000256" key="1">
    <source>
        <dbReference type="ARBA" id="ARBA00001974"/>
    </source>
</evidence>
<dbReference type="PANTHER" id="PTHR11985:SF15">
    <property type="entry name" value="GLYCEROL-3-PHOSPHATE DEHYDROGENASE, MITOCHONDRIAL"/>
    <property type="match status" value="1"/>
</dbReference>
<comment type="similarity">
    <text evidence="2">Belongs to the FAD-dependent glycerol-3-phosphate dehydrogenase family.</text>
</comment>
<dbReference type="EMBL" id="JACHWY010000002">
    <property type="protein sequence ID" value="MBB3047571.1"/>
    <property type="molecule type" value="Genomic_DNA"/>
</dbReference>
<dbReference type="InterPro" id="IPR036188">
    <property type="entry name" value="FAD/NAD-bd_sf"/>
</dbReference>
<keyword evidence="3" id="KW-0285">Flavoprotein</keyword>
<feature type="domain" description="FAD dependent oxidoreductase" evidence="6">
    <location>
        <begin position="6"/>
        <end position="324"/>
    </location>
</feature>
<dbReference type="SUPFAM" id="SSF54373">
    <property type="entry name" value="FAD-linked reductases, C-terminal domain"/>
    <property type="match status" value="1"/>
</dbReference>
<dbReference type="GO" id="GO:0004368">
    <property type="term" value="F:glycerol-3-phosphate dehydrogenase (quinone) activity"/>
    <property type="evidence" value="ECO:0007669"/>
    <property type="project" value="UniProtKB-EC"/>
</dbReference>
<reference evidence="7 8" key="1">
    <citation type="submission" date="2020-08" db="EMBL/GenBank/DDBJ databases">
        <title>Genomic Encyclopedia of Type Strains, Phase III (KMG-III): the genomes of soil and plant-associated and newly described type strains.</title>
        <authorList>
            <person name="Whitman W."/>
        </authorList>
    </citation>
    <scope>NUCLEOTIDE SEQUENCE [LARGE SCALE GENOMIC DNA]</scope>
    <source>
        <strain evidence="7 8">CECT 8654</strain>
    </source>
</reference>
<evidence type="ECO:0000256" key="5">
    <source>
        <dbReference type="ARBA" id="ARBA00023002"/>
    </source>
</evidence>